<proteinExistence type="predicted"/>
<evidence type="ECO:0000313" key="2">
    <source>
        <dbReference type="Proteomes" id="UP001500212"/>
    </source>
</evidence>
<gene>
    <name evidence="1" type="ORF">GCM10023195_14000</name>
</gene>
<accession>A0ABP8TCB7</accession>
<keyword evidence="2" id="KW-1185">Reference proteome</keyword>
<dbReference type="Proteomes" id="UP001500212">
    <property type="component" value="Unassembled WGS sequence"/>
</dbReference>
<name>A0ABP8TCB7_9ACTN</name>
<comment type="caution">
    <text evidence="1">The sequence shown here is derived from an EMBL/GenBank/DDBJ whole genome shotgun (WGS) entry which is preliminary data.</text>
</comment>
<sequence length="75" mass="7894">MASAARWGAAAAAAPAAGMTAAERVSALAPMRVRVRNGMAGAFLWRDDCVPGQVGLILDPETRLNKPCQDQKTKQ</sequence>
<dbReference type="EMBL" id="BAABHJ010000003">
    <property type="protein sequence ID" value="GAA4604128.1"/>
    <property type="molecule type" value="Genomic_DNA"/>
</dbReference>
<evidence type="ECO:0000313" key="1">
    <source>
        <dbReference type="EMBL" id="GAA4604128.1"/>
    </source>
</evidence>
<protein>
    <submittedName>
        <fullName evidence="1">Uncharacterized protein</fullName>
    </submittedName>
</protein>
<reference evidence="2" key="1">
    <citation type="journal article" date="2019" name="Int. J. Syst. Evol. Microbiol.">
        <title>The Global Catalogue of Microorganisms (GCM) 10K type strain sequencing project: providing services to taxonomists for standard genome sequencing and annotation.</title>
        <authorList>
            <consortium name="The Broad Institute Genomics Platform"/>
            <consortium name="The Broad Institute Genome Sequencing Center for Infectious Disease"/>
            <person name="Wu L."/>
            <person name="Ma J."/>
        </authorList>
    </citation>
    <scope>NUCLEOTIDE SEQUENCE [LARGE SCALE GENOMIC DNA]</scope>
    <source>
        <strain evidence="2">JCM 17938</strain>
    </source>
</reference>
<organism evidence="1 2">
    <name type="scientific">Actinoallomurus liliacearum</name>
    <dbReference type="NCBI Taxonomy" id="1080073"/>
    <lineage>
        <taxon>Bacteria</taxon>
        <taxon>Bacillati</taxon>
        <taxon>Actinomycetota</taxon>
        <taxon>Actinomycetes</taxon>
        <taxon>Streptosporangiales</taxon>
        <taxon>Thermomonosporaceae</taxon>
        <taxon>Actinoallomurus</taxon>
    </lineage>
</organism>